<dbReference type="InterPro" id="IPR011598">
    <property type="entry name" value="bHLH_dom"/>
</dbReference>
<dbReference type="SMART" id="SM00353">
    <property type="entry name" value="HLH"/>
    <property type="match status" value="1"/>
</dbReference>
<evidence type="ECO:0000313" key="3">
    <source>
        <dbReference type="Proteomes" id="UP000053029"/>
    </source>
</evidence>
<dbReference type="Pfam" id="PF00010">
    <property type="entry name" value="HLH"/>
    <property type="match status" value="1"/>
</dbReference>
<evidence type="ECO:0000313" key="2">
    <source>
        <dbReference type="EMBL" id="KIW80461.1"/>
    </source>
</evidence>
<feature type="domain" description="BHLH" evidence="1">
    <location>
        <begin position="79"/>
        <end position="137"/>
    </location>
</feature>
<organism evidence="2 3">
    <name type="scientific">Fonsecaea pedrosoi CBS 271.37</name>
    <dbReference type="NCBI Taxonomy" id="1442368"/>
    <lineage>
        <taxon>Eukaryota</taxon>
        <taxon>Fungi</taxon>
        <taxon>Dikarya</taxon>
        <taxon>Ascomycota</taxon>
        <taxon>Pezizomycotina</taxon>
        <taxon>Eurotiomycetes</taxon>
        <taxon>Chaetothyriomycetidae</taxon>
        <taxon>Chaetothyriales</taxon>
        <taxon>Herpotrichiellaceae</taxon>
        <taxon>Fonsecaea</taxon>
    </lineage>
</organism>
<proteinExistence type="predicted"/>
<dbReference type="OrthoDB" id="4289261at2759"/>
<dbReference type="EMBL" id="KN846972">
    <property type="protein sequence ID" value="KIW80461.1"/>
    <property type="molecule type" value="Genomic_DNA"/>
</dbReference>
<sequence length="167" mass="18310">MASNCKRRLPTTDILPKISIADEQRNPQPVTLGVATLGALGQSPSHPLTLRSNYDCIKQGQAAQLGLHYRTDLTAAANSTRNSHKRAEKNRRDRLALAMQELVMLLPQKPSTSNSSGNQRGGKAETVEIAVQYIKQLQEEVNALKRLALSPSVSRTCLHENTTAQDQ</sequence>
<keyword evidence="3" id="KW-1185">Reference proteome</keyword>
<reference evidence="2 3" key="1">
    <citation type="submission" date="2015-01" db="EMBL/GenBank/DDBJ databases">
        <title>The Genome Sequence of Fonsecaea pedrosoi CBS 271.37.</title>
        <authorList>
            <consortium name="The Broad Institute Genomics Platform"/>
            <person name="Cuomo C."/>
            <person name="de Hoog S."/>
            <person name="Gorbushina A."/>
            <person name="Stielow B."/>
            <person name="Teixiera M."/>
            <person name="Abouelleil A."/>
            <person name="Chapman S.B."/>
            <person name="Priest M."/>
            <person name="Young S.K."/>
            <person name="Wortman J."/>
            <person name="Nusbaum C."/>
            <person name="Birren B."/>
        </authorList>
    </citation>
    <scope>NUCLEOTIDE SEQUENCE [LARGE SCALE GENOMIC DNA]</scope>
    <source>
        <strain evidence="2 3">CBS 271.37</strain>
    </source>
</reference>
<protein>
    <recommendedName>
        <fullName evidence="1">BHLH domain-containing protein</fullName>
    </recommendedName>
</protein>
<dbReference type="HOGENOM" id="CLU_1594580_0_0_1"/>
<dbReference type="STRING" id="1442368.A0A0D2DRE6"/>
<dbReference type="GO" id="GO:0046983">
    <property type="term" value="F:protein dimerization activity"/>
    <property type="evidence" value="ECO:0007669"/>
    <property type="project" value="InterPro"/>
</dbReference>
<dbReference type="Proteomes" id="UP000053029">
    <property type="component" value="Unassembled WGS sequence"/>
</dbReference>
<evidence type="ECO:0000259" key="1">
    <source>
        <dbReference type="PROSITE" id="PS50888"/>
    </source>
</evidence>
<dbReference type="RefSeq" id="XP_013284269.1">
    <property type="nucleotide sequence ID" value="XM_013428815.1"/>
</dbReference>
<accession>A0A0D2DRE6</accession>
<name>A0A0D2DRE6_9EURO</name>
<dbReference type="Gene3D" id="4.10.280.10">
    <property type="entry name" value="Helix-loop-helix DNA-binding domain"/>
    <property type="match status" value="1"/>
</dbReference>
<dbReference type="GeneID" id="25306567"/>
<gene>
    <name evidence="2" type="ORF">Z517_07077</name>
</gene>
<dbReference type="SUPFAM" id="SSF47459">
    <property type="entry name" value="HLH, helix-loop-helix DNA-binding domain"/>
    <property type="match status" value="1"/>
</dbReference>
<dbReference type="VEuPathDB" id="FungiDB:Z517_07077"/>
<dbReference type="PROSITE" id="PS50888">
    <property type="entry name" value="BHLH"/>
    <property type="match status" value="1"/>
</dbReference>
<dbReference type="InterPro" id="IPR036638">
    <property type="entry name" value="HLH_DNA-bd_sf"/>
</dbReference>
<dbReference type="AlphaFoldDB" id="A0A0D2DRE6"/>